<dbReference type="PANTHER" id="PTHR43762:SF1">
    <property type="entry name" value="D-ARABINONO-1,4-LACTONE OXIDASE"/>
    <property type="match status" value="1"/>
</dbReference>
<dbReference type="InterPro" id="IPR010031">
    <property type="entry name" value="FAD_lactone_oxidase-like"/>
</dbReference>
<dbReference type="GO" id="GO:0071949">
    <property type="term" value="F:FAD binding"/>
    <property type="evidence" value="ECO:0007669"/>
    <property type="project" value="InterPro"/>
</dbReference>
<dbReference type="Gene3D" id="1.10.45.10">
    <property type="entry name" value="Vanillyl-alcohol Oxidase, Chain A, domain 4"/>
    <property type="match status" value="1"/>
</dbReference>
<dbReference type="Gene3D" id="3.30.70.2520">
    <property type="match status" value="1"/>
</dbReference>
<reference evidence="5" key="1">
    <citation type="submission" date="2023-05" db="EMBL/GenBank/DDBJ databases">
        <title>Complete genome sequence of Agrobacterium larrymoorei CFBP5477.</title>
        <authorList>
            <person name="Yen H.-C."/>
            <person name="Chou L."/>
            <person name="Lin Y.-C."/>
            <person name="Lai E.-M."/>
            <person name="Kuo C.-H."/>
        </authorList>
    </citation>
    <scope>NUCLEOTIDE SEQUENCE</scope>
    <source>
        <strain evidence="5">CFBP5477</strain>
    </source>
</reference>
<keyword evidence="3" id="KW-0560">Oxidoreductase</keyword>
<keyword evidence="2" id="KW-0274">FAD</keyword>
<dbReference type="Gene3D" id="3.30.43.10">
    <property type="entry name" value="Uridine Diphospho-n-acetylenolpyruvylglucosamine Reductase, domain 2"/>
    <property type="match status" value="1"/>
</dbReference>
<dbReference type="GO" id="GO:0016020">
    <property type="term" value="C:membrane"/>
    <property type="evidence" value="ECO:0007669"/>
    <property type="project" value="InterPro"/>
</dbReference>
<dbReference type="Pfam" id="PF01565">
    <property type="entry name" value="FAD_binding_4"/>
    <property type="match status" value="1"/>
</dbReference>
<evidence type="ECO:0000256" key="3">
    <source>
        <dbReference type="ARBA" id="ARBA00023002"/>
    </source>
</evidence>
<dbReference type="EMBL" id="CP124734">
    <property type="protein sequence ID" value="WHA42594.1"/>
    <property type="molecule type" value="Genomic_DNA"/>
</dbReference>
<evidence type="ECO:0000313" key="6">
    <source>
        <dbReference type="Proteomes" id="UP000298664"/>
    </source>
</evidence>
<evidence type="ECO:0000313" key="5">
    <source>
        <dbReference type="EMBL" id="WHA42594.1"/>
    </source>
</evidence>
<dbReference type="Proteomes" id="UP000298664">
    <property type="component" value="Chromosome Linear"/>
</dbReference>
<dbReference type="InterPro" id="IPR016166">
    <property type="entry name" value="FAD-bd_PCMH"/>
</dbReference>
<sequence length="442" mass="48704">MLHDPIKTQNGFEVGGRPQVWRNWAGTVEAKVERMACSATEEQLRDAILNAPAPLRPLGSGHSFTPLVATSGTILDLSAFSGLIDYDPAQYTATIGAGTQLCNLTEMLAGLGQALPNMGDIDKQSIAGALGTATHGSGLGLGAYHTQLRSIRFVDGCGKKRELVASRDQEMIEATGVGLGIFGALTAVTLQNVPSYNLRRKRTMLPIAATLEGFESLMSAHRSTEIFVVPFAKHALIQMLDKTEDAGDYATTAEDEDGIATLKTLRNYLKWFPGLRRTLIGNAMAKLSDEEHVGEWMKIYVTDRRSKFNEIEYHLPFEEGAGALAEIIKLIETRFPQIYFPIEVRSVKGDDFWLSPFYGRDTCSIAVHHGAGEDPSAFFRAAEAVFRRRGGRPHWGKVHTMTAADIAAVYPRFHDAMEVRREMDPDNRFVSPYIEKLLGISR</sequence>
<dbReference type="InterPro" id="IPR016169">
    <property type="entry name" value="FAD-bd_PCMH_sub2"/>
</dbReference>
<dbReference type="InterPro" id="IPR036318">
    <property type="entry name" value="FAD-bd_PCMH-like_sf"/>
</dbReference>
<proteinExistence type="predicted"/>
<gene>
    <name evidence="5" type="ORF">CFBP5477_015030</name>
</gene>
<dbReference type="SUPFAM" id="SSF56176">
    <property type="entry name" value="FAD-binding/transporter-associated domain-like"/>
    <property type="match status" value="1"/>
</dbReference>
<evidence type="ECO:0000256" key="2">
    <source>
        <dbReference type="ARBA" id="ARBA00022827"/>
    </source>
</evidence>
<dbReference type="AlphaFoldDB" id="A0AAF0HDT5"/>
<dbReference type="GO" id="GO:0003885">
    <property type="term" value="F:D-arabinono-1,4-lactone oxidase activity"/>
    <property type="evidence" value="ECO:0007669"/>
    <property type="project" value="InterPro"/>
</dbReference>
<dbReference type="NCBIfam" id="TIGR01679">
    <property type="entry name" value="bact_FAD_ox"/>
    <property type="match status" value="1"/>
</dbReference>
<dbReference type="PIRSF" id="PIRSF000136">
    <property type="entry name" value="LGO_GLO"/>
    <property type="match status" value="1"/>
</dbReference>
<evidence type="ECO:0000256" key="1">
    <source>
        <dbReference type="ARBA" id="ARBA00022630"/>
    </source>
</evidence>
<dbReference type="InterPro" id="IPR006094">
    <property type="entry name" value="Oxid_FAD_bind_N"/>
</dbReference>
<evidence type="ECO:0000259" key="4">
    <source>
        <dbReference type="PROSITE" id="PS51387"/>
    </source>
</evidence>
<dbReference type="Gene3D" id="3.30.465.10">
    <property type="match status" value="1"/>
</dbReference>
<feature type="domain" description="FAD-binding PCMH-type" evidence="4">
    <location>
        <begin position="14"/>
        <end position="195"/>
    </location>
</feature>
<dbReference type="PANTHER" id="PTHR43762">
    <property type="entry name" value="L-GULONOLACTONE OXIDASE"/>
    <property type="match status" value="1"/>
</dbReference>
<keyword evidence="1" id="KW-0285">Flavoprotein</keyword>
<dbReference type="InterPro" id="IPR016167">
    <property type="entry name" value="FAD-bd_PCMH_sub1"/>
</dbReference>
<name>A0AAF0HDT5_9HYPH</name>
<accession>A0AAF0HDT5</accession>
<dbReference type="InterPro" id="IPR016171">
    <property type="entry name" value="Vanillyl_alc_oxidase_C-sub2"/>
</dbReference>
<dbReference type="Pfam" id="PF04030">
    <property type="entry name" value="ALO"/>
    <property type="match status" value="1"/>
</dbReference>
<dbReference type="InterPro" id="IPR007173">
    <property type="entry name" value="ALO_C"/>
</dbReference>
<dbReference type="PROSITE" id="PS51387">
    <property type="entry name" value="FAD_PCMH"/>
    <property type="match status" value="1"/>
</dbReference>
<organism evidence="5 6">
    <name type="scientific">Agrobacterium larrymoorei</name>
    <dbReference type="NCBI Taxonomy" id="160699"/>
    <lineage>
        <taxon>Bacteria</taxon>
        <taxon>Pseudomonadati</taxon>
        <taxon>Pseudomonadota</taxon>
        <taxon>Alphaproteobacteria</taxon>
        <taxon>Hyphomicrobiales</taxon>
        <taxon>Rhizobiaceae</taxon>
        <taxon>Rhizobium/Agrobacterium group</taxon>
        <taxon>Agrobacterium</taxon>
    </lineage>
</organism>
<protein>
    <submittedName>
        <fullName evidence="5">D-arabinono-1,4-lactone oxidase</fullName>
    </submittedName>
</protein>